<evidence type="ECO:0000259" key="1">
    <source>
        <dbReference type="PROSITE" id="PS51819"/>
    </source>
</evidence>
<feature type="domain" description="VOC" evidence="1">
    <location>
        <begin position="10"/>
        <end position="153"/>
    </location>
</feature>
<dbReference type="Proteomes" id="UP000595917">
    <property type="component" value="Chromosome"/>
</dbReference>
<keyword evidence="3" id="KW-1185">Reference proteome</keyword>
<dbReference type="RefSeq" id="WP_215626748.1">
    <property type="nucleotide sequence ID" value="NZ_CP067089.2"/>
</dbReference>
<dbReference type="InterPro" id="IPR029068">
    <property type="entry name" value="Glyas_Bleomycin-R_OHBP_Dase"/>
</dbReference>
<protein>
    <submittedName>
        <fullName evidence="2">VOC family protein</fullName>
    </submittedName>
</protein>
<evidence type="ECO:0000313" key="2">
    <source>
        <dbReference type="EMBL" id="QQO09445.1"/>
    </source>
</evidence>
<accession>A0A7T7XN73</accession>
<dbReference type="Pfam" id="PF13669">
    <property type="entry name" value="Glyoxalase_4"/>
    <property type="match status" value="1"/>
</dbReference>
<dbReference type="SUPFAM" id="SSF54593">
    <property type="entry name" value="Glyoxalase/Bleomycin resistance protein/Dihydroxybiphenyl dioxygenase"/>
    <property type="match status" value="1"/>
</dbReference>
<gene>
    <name evidence="2" type="ORF">JFL75_00545</name>
</gene>
<sequence length="167" mass="19163">MKQAHFLNRSIGQIGYVVEDVEQTVRQYHERFGIGGWHFYTYAPPLLKFQNYRGKPIVYSARIALGYFGDTRIELIQNLEGRTIYTDFIEEHGYGVQHLGIYVPDMQEALEDAGAAGFSVVMEGGGFGLDGDGHFAYLDTEKQFGTTYELIQRPKRRHEPEMVYPKE</sequence>
<evidence type="ECO:0000313" key="3">
    <source>
        <dbReference type="Proteomes" id="UP000595917"/>
    </source>
</evidence>
<dbReference type="Gene3D" id="3.10.180.10">
    <property type="entry name" value="2,3-Dihydroxybiphenyl 1,2-Dioxygenase, domain 1"/>
    <property type="match status" value="1"/>
</dbReference>
<dbReference type="KEGG" id="bhc:JFL75_00545"/>
<dbReference type="InterPro" id="IPR037523">
    <property type="entry name" value="VOC_core"/>
</dbReference>
<dbReference type="AlphaFoldDB" id="A0A7T7XN73"/>
<name>A0A7T7XN73_9SPIR</name>
<reference evidence="2" key="1">
    <citation type="submission" date="2021-01" db="EMBL/GenBank/DDBJ databases">
        <title>Description of Breznakiella homolactica.</title>
        <authorList>
            <person name="Song Y."/>
            <person name="Brune A."/>
        </authorList>
    </citation>
    <scope>NUCLEOTIDE SEQUENCE</scope>
    <source>
        <strain evidence="2">RmG30</strain>
    </source>
</reference>
<organism evidence="2 3">
    <name type="scientific">Breznakiella homolactica</name>
    <dbReference type="NCBI Taxonomy" id="2798577"/>
    <lineage>
        <taxon>Bacteria</taxon>
        <taxon>Pseudomonadati</taxon>
        <taxon>Spirochaetota</taxon>
        <taxon>Spirochaetia</taxon>
        <taxon>Spirochaetales</taxon>
        <taxon>Breznakiellaceae</taxon>
        <taxon>Breznakiella</taxon>
    </lineage>
</organism>
<proteinExistence type="predicted"/>
<dbReference type="PROSITE" id="PS51819">
    <property type="entry name" value="VOC"/>
    <property type="match status" value="1"/>
</dbReference>
<dbReference type="EMBL" id="CP067089">
    <property type="protein sequence ID" value="QQO09445.1"/>
    <property type="molecule type" value="Genomic_DNA"/>
</dbReference>